<name>A0A835YM28_9CHLO</name>
<dbReference type="SUPFAM" id="SSF56112">
    <property type="entry name" value="Protein kinase-like (PK-like)"/>
    <property type="match status" value="1"/>
</dbReference>
<dbReference type="PROSITE" id="PS51158">
    <property type="entry name" value="ALPHA_KINASE"/>
    <property type="match status" value="1"/>
</dbReference>
<dbReference type="EMBL" id="JAEHOE010000002">
    <property type="protein sequence ID" value="KAG2501020.1"/>
    <property type="molecule type" value="Genomic_DNA"/>
</dbReference>
<organism evidence="8 9">
    <name type="scientific">Edaphochlamys debaryana</name>
    <dbReference type="NCBI Taxonomy" id="47281"/>
    <lineage>
        <taxon>Eukaryota</taxon>
        <taxon>Viridiplantae</taxon>
        <taxon>Chlorophyta</taxon>
        <taxon>core chlorophytes</taxon>
        <taxon>Chlorophyceae</taxon>
        <taxon>CS clade</taxon>
        <taxon>Chlamydomonadales</taxon>
        <taxon>Chlamydomonadales incertae sedis</taxon>
        <taxon>Edaphochlamys</taxon>
    </lineage>
</organism>
<sequence>MALRQKNITAGHDAAGTTDAMDALVRAVGRLLSLDDGNDSPLVKEPARPAYSATAYVAPAPVQAKQPELATSAITVVSHTHGRARREERGILRRELQEAIKYGRKERANPGRDGKPRWRYVHQGIVYITDESSRHEVTSWRLADAIEPPPAPLGGAGASGDKHHVVVVVDASGSMRRTDVPGYETRLEAVYDCLARDLLEPQIRQGGSGMEVSLIEMRDDAELVFQRRTACPALAQHLRLRGRCRASSHGNYLPALETALELLAQDAGQGTQLFLVFLSDGAPSDHSEKLCDHGYPVWQPDPYGGVMRNGKARLQTCPVSNHCRTAVRSMVEALCVSKVKKLGDLLGRDRVFVGTVAFGPPGEDYEVLRRMAGALPRSSFQKLGLSADCLRTAFTSLTSSLTTLRTESAGPGLTLRTDIGTRGERQAYAERDRVDGALWDIYVGPKRCLSRKQYDLSAKRMVEVPYAAHDIVRQLQAVYPNLERGIAHAKHKFAEGAERVVFQCTEVVSHDGYSALAVGPRLVAKSTRYQQHMRSADFHKTFCKTQGEAEELAQLFNRRLQGLPEWQVRFLPCYVYTIVDQYLSAAASGVLDVLVEEELEGQFVKWNNNAGGVRGGPRAPVDASLLGVIAEEDEDEEGDEGESGPRTEDVPQAFSHFSYVVTEHRKLVCDLQGVWNSTDGFTLTDPVIHHFERSGRYGATDKGPAGMTAFFKTHTCNALCRRLGLPPKGGLR</sequence>
<feature type="domain" description="VWFA" evidence="6">
    <location>
        <begin position="164"/>
        <end position="401"/>
    </location>
</feature>
<dbReference type="Gene3D" id="3.20.200.10">
    <property type="entry name" value="MHCK/EF2 kinase"/>
    <property type="match status" value="1"/>
</dbReference>
<feature type="domain" description="Alpha-type protein kinase" evidence="7">
    <location>
        <begin position="453"/>
        <end position="728"/>
    </location>
</feature>
<dbReference type="SMART" id="SM00811">
    <property type="entry name" value="Alpha_kinase"/>
    <property type="match status" value="1"/>
</dbReference>
<dbReference type="PANTHER" id="PTHR45992:SF11">
    <property type="entry name" value="ALPHA-TYPE PROTEIN KINASE DOMAIN-CONTAINING PROTEIN"/>
    <property type="match status" value="1"/>
</dbReference>
<dbReference type="SUPFAM" id="SSF53300">
    <property type="entry name" value="vWA-like"/>
    <property type="match status" value="1"/>
</dbReference>
<reference evidence="8" key="1">
    <citation type="journal article" date="2020" name="bioRxiv">
        <title>Comparative genomics of Chlamydomonas.</title>
        <authorList>
            <person name="Craig R.J."/>
            <person name="Hasan A.R."/>
            <person name="Ness R.W."/>
            <person name="Keightley P.D."/>
        </authorList>
    </citation>
    <scope>NUCLEOTIDE SEQUENCE</scope>
    <source>
        <strain evidence="8">CCAP 11/70</strain>
    </source>
</reference>
<dbReference type="InterPro" id="IPR002035">
    <property type="entry name" value="VWF_A"/>
</dbReference>
<evidence type="ECO:0000259" key="7">
    <source>
        <dbReference type="PROSITE" id="PS51158"/>
    </source>
</evidence>
<dbReference type="Pfam" id="PF13519">
    <property type="entry name" value="VWA_2"/>
    <property type="match status" value="1"/>
</dbReference>
<keyword evidence="4" id="KW-0418">Kinase</keyword>
<comment type="caution">
    <text evidence="8">The sequence shown here is derived from an EMBL/GenBank/DDBJ whole genome shotgun (WGS) entry which is preliminary data.</text>
</comment>
<dbReference type="OrthoDB" id="543536at2759"/>
<dbReference type="InterPro" id="IPR011009">
    <property type="entry name" value="Kinase-like_dom_sf"/>
</dbReference>
<dbReference type="InterPro" id="IPR036465">
    <property type="entry name" value="vWFA_dom_sf"/>
</dbReference>
<keyword evidence="5" id="KW-0067">ATP-binding</keyword>
<dbReference type="CDD" id="cd00198">
    <property type="entry name" value="vWFA"/>
    <property type="match status" value="1"/>
</dbReference>
<accession>A0A835YM28</accession>
<dbReference type="InterPro" id="IPR004166">
    <property type="entry name" value="a-kinase_dom"/>
</dbReference>
<evidence type="ECO:0008006" key="10">
    <source>
        <dbReference type="Google" id="ProtNLM"/>
    </source>
</evidence>
<evidence type="ECO:0000256" key="1">
    <source>
        <dbReference type="ARBA" id="ARBA00022527"/>
    </source>
</evidence>
<keyword evidence="2" id="KW-0808">Transferase</keyword>
<keyword evidence="1" id="KW-0723">Serine/threonine-protein kinase</keyword>
<dbReference type="Gene3D" id="3.40.50.410">
    <property type="entry name" value="von Willebrand factor, type A domain"/>
    <property type="match status" value="1"/>
</dbReference>
<dbReference type="InterPro" id="IPR051852">
    <property type="entry name" value="Alpha-type_PK"/>
</dbReference>
<evidence type="ECO:0000256" key="4">
    <source>
        <dbReference type="ARBA" id="ARBA00022777"/>
    </source>
</evidence>
<dbReference type="Proteomes" id="UP000612055">
    <property type="component" value="Unassembled WGS sequence"/>
</dbReference>
<evidence type="ECO:0000256" key="5">
    <source>
        <dbReference type="ARBA" id="ARBA00022840"/>
    </source>
</evidence>
<gene>
    <name evidence="8" type="ORF">HYH03_000840</name>
</gene>
<protein>
    <recommendedName>
        <fullName evidence="10">Alpha-type protein kinase domain-containing protein</fullName>
    </recommendedName>
</protein>
<dbReference type="GO" id="GO:0005524">
    <property type="term" value="F:ATP binding"/>
    <property type="evidence" value="ECO:0007669"/>
    <property type="project" value="UniProtKB-KW"/>
</dbReference>
<evidence type="ECO:0000313" key="8">
    <source>
        <dbReference type="EMBL" id="KAG2501020.1"/>
    </source>
</evidence>
<keyword evidence="3" id="KW-0547">Nucleotide-binding</keyword>
<dbReference type="Pfam" id="PF02816">
    <property type="entry name" value="Alpha_kinase"/>
    <property type="match status" value="1"/>
</dbReference>
<evidence type="ECO:0000256" key="2">
    <source>
        <dbReference type="ARBA" id="ARBA00022679"/>
    </source>
</evidence>
<evidence type="ECO:0000259" key="6">
    <source>
        <dbReference type="PROSITE" id="PS50234"/>
    </source>
</evidence>
<dbReference type="PROSITE" id="PS50234">
    <property type="entry name" value="VWFA"/>
    <property type="match status" value="1"/>
</dbReference>
<evidence type="ECO:0000313" key="9">
    <source>
        <dbReference type="Proteomes" id="UP000612055"/>
    </source>
</evidence>
<keyword evidence="9" id="KW-1185">Reference proteome</keyword>
<dbReference type="AlphaFoldDB" id="A0A835YM28"/>
<dbReference type="PANTHER" id="PTHR45992">
    <property type="entry name" value="EUKARYOTIC ELONGATION FACTOR 2 KINASE-RELATED"/>
    <property type="match status" value="1"/>
</dbReference>
<proteinExistence type="predicted"/>
<evidence type="ECO:0000256" key="3">
    <source>
        <dbReference type="ARBA" id="ARBA00022741"/>
    </source>
</evidence>
<dbReference type="GO" id="GO:0004674">
    <property type="term" value="F:protein serine/threonine kinase activity"/>
    <property type="evidence" value="ECO:0007669"/>
    <property type="project" value="UniProtKB-KW"/>
</dbReference>